<accession>A0AAE0NJL7</accession>
<evidence type="ECO:0000313" key="3">
    <source>
        <dbReference type="Proteomes" id="UP001287356"/>
    </source>
</evidence>
<dbReference type="AlphaFoldDB" id="A0AAE0NJL7"/>
<gene>
    <name evidence="2" type="ORF">B0T24DRAFT_714678</name>
</gene>
<sequence>MRLINNSTLAVKGPFFGADKPSYSILSHTWGDDELSYQEISSNPRKMYEHKRASRRSAELSEAINSMFAWYHRAAICFVFLEDLVSSKDLATQSQNLASCRWFTRGWTLQEFLAPKHIVFFDTQWREIGTKAQLGYELHRITGIDRNTLSGQPLERLSVARRMWWISRRKTTREEDIAYCLLGIFGINMPLLYGEGERTFLRLQKAVLQSLHDQSIFAWDTENAHTHCDMDKVSGYWSLLAPSPAFFENSARFVPVRNLQGLGGCDITARGVSIRGFVNDRDSRIALQFRPKREPLVLCTVPIARLRLGPIDYARKPGPIGHVTMSDSLAADKQIFVRTRIHEGEFQNRSQINYMYLRELPGLDSGYRITGCFSPSAFDPDTPLIRASPFPRRICGAVINFEDVVYNASPPFTVILYADGATTASGSGTRSGTRSSTSSNRSSSADRLSHDFAAVYQRPPIPIRDLWQNHLEPWFYGGCRGRLAGVTELRRVSRGGVFAWELAADTFVRVETERPDGGCADFIASANIRAGLWRNITTVRGVRSSGDVYL</sequence>
<evidence type="ECO:0000256" key="1">
    <source>
        <dbReference type="SAM" id="MobiDB-lite"/>
    </source>
</evidence>
<comment type="caution">
    <text evidence="2">The sequence shown here is derived from an EMBL/GenBank/DDBJ whole genome shotgun (WGS) entry which is preliminary data.</text>
</comment>
<dbReference type="Proteomes" id="UP001287356">
    <property type="component" value="Unassembled WGS sequence"/>
</dbReference>
<evidence type="ECO:0000313" key="2">
    <source>
        <dbReference type="EMBL" id="KAK3382619.1"/>
    </source>
</evidence>
<organism evidence="2 3">
    <name type="scientific">Lasiosphaeria ovina</name>
    <dbReference type="NCBI Taxonomy" id="92902"/>
    <lineage>
        <taxon>Eukaryota</taxon>
        <taxon>Fungi</taxon>
        <taxon>Dikarya</taxon>
        <taxon>Ascomycota</taxon>
        <taxon>Pezizomycotina</taxon>
        <taxon>Sordariomycetes</taxon>
        <taxon>Sordariomycetidae</taxon>
        <taxon>Sordariales</taxon>
        <taxon>Lasiosphaeriaceae</taxon>
        <taxon>Lasiosphaeria</taxon>
    </lineage>
</organism>
<proteinExistence type="predicted"/>
<dbReference type="PANTHER" id="PTHR10622">
    <property type="entry name" value="HET DOMAIN-CONTAINING PROTEIN"/>
    <property type="match status" value="1"/>
</dbReference>
<keyword evidence="3" id="KW-1185">Reference proteome</keyword>
<reference evidence="2" key="1">
    <citation type="journal article" date="2023" name="Mol. Phylogenet. Evol.">
        <title>Genome-scale phylogeny and comparative genomics of the fungal order Sordariales.</title>
        <authorList>
            <person name="Hensen N."/>
            <person name="Bonometti L."/>
            <person name="Westerberg I."/>
            <person name="Brannstrom I.O."/>
            <person name="Guillou S."/>
            <person name="Cros-Aarteil S."/>
            <person name="Calhoun S."/>
            <person name="Haridas S."/>
            <person name="Kuo A."/>
            <person name="Mondo S."/>
            <person name="Pangilinan J."/>
            <person name="Riley R."/>
            <person name="LaButti K."/>
            <person name="Andreopoulos B."/>
            <person name="Lipzen A."/>
            <person name="Chen C."/>
            <person name="Yan M."/>
            <person name="Daum C."/>
            <person name="Ng V."/>
            <person name="Clum A."/>
            <person name="Steindorff A."/>
            <person name="Ohm R.A."/>
            <person name="Martin F."/>
            <person name="Silar P."/>
            <person name="Natvig D.O."/>
            <person name="Lalanne C."/>
            <person name="Gautier V."/>
            <person name="Ament-Velasquez S.L."/>
            <person name="Kruys A."/>
            <person name="Hutchinson M.I."/>
            <person name="Powell A.J."/>
            <person name="Barry K."/>
            <person name="Miller A.N."/>
            <person name="Grigoriev I.V."/>
            <person name="Debuchy R."/>
            <person name="Gladieux P."/>
            <person name="Hiltunen Thoren M."/>
            <person name="Johannesson H."/>
        </authorList>
    </citation>
    <scope>NUCLEOTIDE SEQUENCE</scope>
    <source>
        <strain evidence="2">CBS 958.72</strain>
    </source>
</reference>
<name>A0AAE0NJL7_9PEZI</name>
<reference evidence="2" key="2">
    <citation type="submission" date="2023-06" db="EMBL/GenBank/DDBJ databases">
        <authorList>
            <consortium name="Lawrence Berkeley National Laboratory"/>
            <person name="Haridas S."/>
            <person name="Hensen N."/>
            <person name="Bonometti L."/>
            <person name="Westerberg I."/>
            <person name="Brannstrom I.O."/>
            <person name="Guillou S."/>
            <person name="Cros-Aarteil S."/>
            <person name="Calhoun S."/>
            <person name="Kuo A."/>
            <person name="Mondo S."/>
            <person name="Pangilinan J."/>
            <person name="Riley R."/>
            <person name="Labutti K."/>
            <person name="Andreopoulos B."/>
            <person name="Lipzen A."/>
            <person name="Chen C."/>
            <person name="Yanf M."/>
            <person name="Daum C."/>
            <person name="Ng V."/>
            <person name="Clum A."/>
            <person name="Steindorff A."/>
            <person name="Ohm R."/>
            <person name="Martin F."/>
            <person name="Silar P."/>
            <person name="Natvig D."/>
            <person name="Lalanne C."/>
            <person name="Gautier V."/>
            <person name="Ament-Velasquez S.L."/>
            <person name="Kruys A."/>
            <person name="Hutchinson M.I."/>
            <person name="Powell A.J."/>
            <person name="Barry K."/>
            <person name="Miller A.N."/>
            <person name="Grigoriev I.V."/>
            <person name="Debuchy R."/>
            <person name="Gladieux P."/>
            <person name="Thoren M.H."/>
            <person name="Johannesson H."/>
        </authorList>
    </citation>
    <scope>NUCLEOTIDE SEQUENCE</scope>
    <source>
        <strain evidence="2">CBS 958.72</strain>
    </source>
</reference>
<feature type="region of interest" description="Disordered" evidence="1">
    <location>
        <begin position="423"/>
        <end position="445"/>
    </location>
</feature>
<dbReference type="PANTHER" id="PTHR10622:SF10">
    <property type="entry name" value="HET DOMAIN-CONTAINING PROTEIN"/>
    <property type="match status" value="1"/>
</dbReference>
<protein>
    <recommendedName>
        <fullName evidence="4">Vegetative incompatibility protein HET-E-1</fullName>
    </recommendedName>
</protein>
<dbReference type="EMBL" id="JAULSN010000001">
    <property type="protein sequence ID" value="KAK3382619.1"/>
    <property type="molecule type" value="Genomic_DNA"/>
</dbReference>
<evidence type="ECO:0008006" key="4">
    <source>
        <dbReference type="Google" id="ProtNLM"/>
    </source>
</evidence>